<name>A0A8H3V7R9_VENIN</name>
<dbReference type="Proteomes" id="UP000447873">
    <property type="component" value="Unassembled WGS sequence"/>
</dbReference>
<evidence type="ECO:0000313" key="3">
    <source>
        <dbReference type="Proteomes" id="UP000447873"/>
    </source>
</evidence>
<feature type="compositionally biased region" description="Basic and acidic residues" evidence="1">
    <location>
        <begin position="655"/>
        <end position="682"/>
    </location>
</feature>
<proteinExistence type="predicted"/>
<sequence>MGSSLSVSKKRNPPSAGSPPAPRRIVFKNRVQHLTVPHDFPPIEDYPNYKIPLHACWGRGRNEISQLAIPISPIQRNKDYVRDLNELFSEDCIECEFNVKSWGLYSPLLASDRNRQQWAPGNDDENNPVFFAFFVTQGTLENWEFLHSMVGSILRRAFGPAYPPIRYFVSGNRRFLNNKVLHLRRWRWPAGEANGLNVMDRVPQDIEQMREEMRDEYFVKLPIQELAQEYPLRFVKQYFLNDLGGPDRTRTTTVLEIEGVDHRSDYTRRKVEQALNTVPGLHYTSSPSSMFIGWDPEAVNSGPRIQAEKIVAEEKAKSDARIALHEKYAKEMSAEGSPVGVYLIDCEEIQNGWERGEDLELSIRESDCKGIYEADFEFNIISGAMMLSTDKATINEHCARLAKEEEKEEYGSDISDEDDSENDSDGDVKPTPNGKRVRFGSEDTQPQKKAKKTADGDVKLFLKWRGRESGEGEIGLDDNEGAIIFTDPRHLTFSGRMDMGPIGSNVLFTGMKISGNQSKRIESAFVALLEGSKKFEDEEISEEVLEAVKERGKGKGRGKGEHRIIIPCSAAETLIFGSRIDESKVFGRKKNRASRALGGVEKEWRSVDMESDEEEEGPRNSNGELIQFTTVGFAGKVRPPQEKTDINASVGGEKGWAERTEETNEAAEKRREGQRVADEKEMVKRAARRGCVFGFEGPSIPEQGKKGKTESFEVGKRMCEAVMNGIVVEPSFAKGDWGIRWRE</sequence>
<dbReference type="EMBL" id="WNWS01000060">
    <property type="protein sequence ID" value="KAE9983611.1"/>
    <property type="molecule type" value="Genomic_DNA"/>
</dbReference>
<organism evidence="2 3">
    <name type="scientific">Venturia inaequalis</name>
    <name type="common">Apple scab fungus</name>
    <dbReference type="NCBI Taxonomy" id="5025"/>
    <lineage>
        <taxon>Eukaryota</taxon>
        <taxon>Fungi</taxon>
        <taxon>Dikarya</taxon>
        <taxon>Ascomycota</taxon>
        <taxon>Pezizomycotina</taxon>
        <taxon>Dothideomycetes</taxon>
        <taxon>Pleosporomycetidae</taxon>
        <taxon>Venturiales</taxon>
        <taxon>Venturiaceae</taxon>
        <taxon>Venturia</taxon>
    </lineage>
</organism>
<gene>
    <name evidence="2" type="ORF">EG328_009779</name>
</gene>
<evidence type="ECO:0000256" key="1">
    <source>
        <dbReference type="SAM" id="MobiDB-lite"/>
    </source>
</evidence>
<feature type="region of interest" description="Disordered" evidence="1">
    <location>
        <begin position="604"/>
        <end position="623"/>
    </location>
</feature>
<comment type="caution">
    <text evidence="2">The sequence shown here is derived from an EMBL/GenBank/DDBJ whole genome shotgun (WGS) entry which is preliminary data.</text>
</comment>
<feature type="region of interest" description="Disordered" evidence="1">
    <location>
        <begin position="1"/>
        <end position="23"/>
    </location>
</feature>
<protein>
    <submittedName>
        <fullName evidence="2">Uncharacterized protein</fullName>
    </submittedName>
</protein>
<dbReference type="AlphaFoldDB" id="A0A8H3V7R9"/>
<feature type="compositionally biased region" description="Acidic residues" evidence="1">
    <location>
        <begin position="414"/>
        <end position="425"/>
    </location>
</feature>
<feature type="region of interest" description="Disordered" evidence="1">
    <location>
        <begin position="637"/>
        <end position="682"/>
    </location>
</feature>
<evidence type="ECO:0000313" key="2">
    <source>
        <dbReference type="EMBL" id="KAE9983611.1"/>
    </source>
</evidence>
<reference evidence="2 3" key="1">
    <citation type="submission" date="2018-12" db="EMBL/GenBank/DDBJ databases">
        <title>Venturia inaequalis Genome Resource.</title>
        <authorList>
            <person name="Lichtner F.J."/>
        </authorList>
    </citation>
    <scope>NUCLEOTIDE SEQUENCE [LARGE SCALE GENOMIC DNA]</scope>
    <source>
        <strain evidence="2 3">120213</strain>
    </source>
</reference>
<feature type="region of interest" description="Disordered" evidence="1">
    <location>
        <begin position="403"/>
        <end position="454"/>
    </location>
</feature>
<accession>A0A8H3V7R9</accession>